<comment type="caution">
    <text evidence="2">The sequence shown here is derived from an EMBL/GenBank/DDBJ whole genome shotgun (WGS) entry which is preliminary data.</text>
</comment>
<gene>
    <name evidence="2" type="ORF">RRF57_000836</name>
</gene>
<feature type="region of interest" description="Disordered" evidence="1">
    <location>
        <begin position="123"/>
        <end position="157"/>
    </location>
</feature>
<dbReference type="Proteomes" id="UP001305414">
    <property type="component" value="Unassembled WGS sequence"/>
</dbReference>
<organism evidence="2 3">
    <name type="scientific">Xylaria bambusicola</name>
    <dbReference type="NCBI Taxonomy" id="326684"/>
    <lineage>
        <taxon>Eukaryota</taxon>
        <taxon>Fungi</taxon>
        <taxon>Dikarya</taxon>
        <taxon>Ascomycota</taxon>
        <taxon>Pezizomycotina</taxon>
        <taxon>Sordariomycetes</taxon>
        <taxon>Xylariomycetidae</taxon>
        <taxon>Xylariales</taxon>
        <taxon>Xylariaceae</taxon>
        <taxon>Xylaria</taxon>
    </lineage>
</organism>
<dbReference type="AlphaFoldDB" id="A0AAN7U4K5"/>
<feature type="compositionally biased region" description="Basic and acidic residues" evidence="1">
    <location>
        <begin position="145"/>
        <end position="157"/>
    </location>
</feature>
<protein>
    <submittedName>
        <fullName evidence="2">Uncharacterized protein</fullName>
    </submittedName>
</protein>
<evidence type="ECO:0000313" key="2">
    <source>
        <dbReference type="EMBL" id="KAK5625120.1"/>
    </source>
</evidence>
<dbReference type="EMBL" id="JAWHQM010000002">
    <property type="protein sequence ID" value="KAK5625120.1"/>
    <property type="molecule type" value="Genomic_DNA"/>
</dbReference>
<keyword evidence="3" id="KW-1185">Reference proteome</keyword>
<evidence type="ECO:0000313" key="3">
    <source>
        <dbReference type="Proteomes" id="UP001305414"/>
    </source>
</evidence>
<sequence>MEQRCTWNGSCISINGKRCQKHAEKDRAWARENRKAQEVLLSLVSDKAERKTSGAGIRRAAENTRKRRERYKAAGLCAKCGKSPPMANIFECCQCRKKSAQQQKRCRQRRDEKLKEAAKMVLESQPDLIDELRKGKTNAASGDKQQQKNESKKKAQK</sequence>
<evidence type="ECO:0000256" key="1">
    <source>
        <dbReference type="SAM" id="MobiDB-lite"/>
    </source>
</evidence>
<accession>A0AAN7U4K5</accession>
<proteinExistence type="predicted"/>
<reference evidence="2 3" key="1">
    <citation type="submission" date="2023-10" db="EMBL/GenBank/DDBJ databases">
        <title>Draft genome sequence of Xylaria bambusicola isolate GMP-LS, the root and basal stem rot pathogen of sugarcane in Indonesia.</title>
        <authorList>
            <person name="Selvaraj P."/>
            <person name="Muralishankar V."/>
            <person name="Muruganantham S."/>
            <person name="Sp S."/>
            <person name="Haryani S."/>
            <person name="Lau K.J.X."/>
            <person name="Naqvi N.I."/>
        </authorList>
    </citation>
    <scope>NUCLEOTIDE SEQUENCE [LARGE SCALE GENOMIC DNA]</scope>
    <source>
        <strain evidence="2">GMP-LS</strain>
    </source>
</reference>
<name>A0AAN7U4K5_9PEZI</name>